<dbReference type="GO" id="GO:0042597">
    <property type="term" value="C:periplasmic space"/>
    <property type="evidence" value="ECO:0007669"/>
    <property type="project" value="UniProtKB-ARBA"/>
</dbReference>
<feature type="domain" description="Solute-binding protein family 5" evidence="5">
    <location>
        <begin position="94"/>
        <end position="456"/>
    </location>
</feature>
<gene>
    <name evidence="6" type="ORF">GLX25_03320</name>
</gene>
<dbReference type="InterPro" id="IPR000914">
    <property type="entry name" value="SBP_5_dom"/>
</dbReference>
<dbReference type="AlphaFoldDB" id="A0A7C9HGA1"/>
<sequence>MRTTGITTAALAAGTVLLLLSGCTARDAEPVPTSAAPVDESSLVAALPDATTEVDEVTWGLVEGEPRTLDPAAEYSFVIPNLCESLLQLQPDFTVEPGLATSAEWVDPTTFVIDLREGVTFWDGTPLTPADVVFSMERNRVESSPWFPAFVLVDTIEQTGDHQVTVSFTAPDSTFRDALSSAAGAVVNAAQAQQAGDAFGTASGDILCTGPYELADWTPGTEIVTTANADYWGGAPLTETLRYVFVPDGTTLTTALLEGEIDGAFNVAPGSRSVFESSDEGRLVLGPSTASFSFGPTRSTGAGANPDIRRALSLAIDREQYVQTVLSGLGAPQKTFTPPFAWDGMEAADQYTDAYAALPDVEFDLEAATALVEESGEDLSVPLVVAIPAGAKELAQTAAIIQAAGAQLGLTVEIDERQPADFTEIFFDPAARESIDFVATAGYLDSPGVLGYAQQFLLPPDLGGFFNWSEYSNEAVTGELQVARTTLDPAASADAFIAAQEVFAPDQLQVTLAGAYHLTFLNDGLTGVTTSVAAYSSPWALHLGAE</sequence>
<name>A0A7C9HGA1_9MICO</name>
<dbReference type="OrthoDB" id="5243526at2"/>
<evidence type="ECO:0000256" key="4">
    <source>
        <dbReference type="SAM" id="SignalP"/>
    </source>
</evidence>
<dbReference type="CDD" id="cd00995">
    <property type="entry name" value="PBP2_NikA_DppA_OppA_like"/>
    <property type="match status" value="1"/>
</dbReference>
<dbReference type="Gene3D" id="3.10.105.10">
    <property type="entry name" value="Dipeptide-binding Protein, Domain 3"/>
    <property type="match status" value="1"/>
</dbReference>
<keyword evidence="2" id="KW-0813">Transport</keyword>
<evidence type="ECO:0000313" key="7">
    <source>
        <dbReference type="Proteomes" id="UP000480122"/>
    </source>
</evidence>
<protein>
    <submittedName>
        <fullName evidence="6">ABC transporter substrate-binding protein</fullName>
    </submittedName>
</protein>
<evidence type="ECO:0000259" key="5">
    <source>
        <dbReference type="Pfam" id="PF00496"/>
    </source>
</evidence>
<feature type="signal peptide" evidence="4">
    <location>
        <begin position="1"/>
        <end position="28"/>
    </location>
</feature>
<dbReference type="Gene3D" id="3.40.190.10">
    <property type="entry name" value="Periplasmic binding protein-like II"/>
    <property type="match status" value="1"/>
</dbReference>
<dbReference type="InterPro" id="IPR039424">
    <property type="entry name" value="SBP_5"/>
</dbReference>
<dbReference type="PANTHER" id="PTHR30290">
    <property type="entry name" value="PERIPLASMIC BINDING COMPONENT OF ABC TRANSPORTER"/>
    <property type="match status" value="1"/>
</dbReference>
<dbReference type="EMBL" id="WODA01000004">
    <property type="protein sequence ID" value="MUN06147.1"/>
    <property type="molecule type" value="Genomic_DNA"/>
</dbReference>
<comment type="caution">
    <text evidence="6">The sequence shown here is derived from an EMBL/GenBank/DDBJ whole genome shotgun (WGS) entry which is preliminary data.</text>
</comment>
<dbReference type="RefSeq" id="WP_155840793.1">
    <property type="nucleotide sequence ID" value="NZ_BAAAIA010000006.1"/>
</dbReference>
<organism evidence="6 7">
    <name type="scientific">Agromyces luteolus</name>
    <dbReference type="NCBI Taxonomy" id="88373"/>
    <lineage>
        <taxon>Bacteria</taxon>
        <taxon>Bacillati</taxon>
        <taxon>Actinomycetota</taxon>
        <taxon>Actinomycetes</taxon>
        <taxon>Micrococcales</taxon>
        <taxon>Microbacteriaceae</taxon>
        <taxon>Agromyces</taxon>
    </lineage>
</organism>
<dbReference type="Pfam" id="PF00496">
    <property type="entry name" value="SBP_bac_5"/>
    <property type="match status" value="1"/>
</dbReference>
<dbReference type="GO" id="GO:0015833">
    <property type="term" value="P:peptide transport"/>
    <property type="evidence" value="ECO:0007669"/>
    <property type="project" value="TreeGrafter"/>
</dbReference>
<accession>A0A7C9HGA1</accession>
<evidence type="ECO:0000313" key="6">
    <source>
        <dbReference type="EMBL" id="MUN06147.1"/>
    </source>
</evidence>
<dbReference type="InterPro" id="IPR030678">
    <property type="entry name" value="Peptide/Ni-bd"/>
</dbReference>
<dbReference type="GO" id="GO:1904680">
    <property type="term" value="F:peptide transmembrane transporter activity"/>
    <property type="evidence" value="ECO:0007669"/>
    <property type="project" value="TreeGrafter"/>
</dbReference>
<keyword evidence="7" id="KW-1185">Reference proteome</keyword>
<dbReference type="PROSITE" id="PS51257">
    <property type="entry name" value="PROKAR_LIPOPROTEIN"/>
    <property type="match status" value="1"/>
</dbReference>
<evidence type="ECO:0000256" key="2">
    <source>
        <dbReference type="ARBA" id="ARBA00022448"/>
    </source>
</evidence>
<dbReference type="PIRSF" id="PIRSF002741">
    <property type="entry name" value="MppA"/>
    <property type="match status" value="1"/>
</dbReference>
<proteinExistence type="inferred from homology"/>
<evidence type="ECO:0000256" key="1">
    <source>
        <dbReference type="ARBA" id="ARBA00005695"/>
    </source>
</evidence>
<feature type="chain" id="PRO_5029016508" evidence="4">
    <location>
        <begin position="29"/>
        <end position="546"/>
    </location>
</feature>
<keyword evidence="3 4" id="KW-0732">Signal</keyword>
<dbReference type="SUPFAM" id="SSF53850">
    <property type="entry name" value="Periplasmic binding protein-like II"/>
    <property type="match status" value="1"/>
</dbReference>
<dbReference type="GO" id="GO:0043190">
    <property type="term" value="C:ATP-binding cassette (ABC) transporter complex"/>
    <property type="evidence" value="ECO:0007669"/>
    <property type="project" value="InterPro"/>
</dbReference>
<dbReference type="Proteomes" id="UP000480122">
    <property type="component" value="Unassembled WGS sequence"/>
</dbReference>
<evidence type="ECO:0000256" key="3">
    <source>
        <dbReference type="ARBA" id="ARBA00022729"/>
    </source>
</evidence>
<dbReference type="PANTHER" id="PTHR30290:SF9">
    <property type="entry name" value="OLIGOPEPTIDE-BINDING PROTEIN APPA"/>
    <property type="match status" value="1"/>
</dbReference>
<comment type="similarity">
    <text evidence="1">Belongs to the bacterial solute-binding protein 5 family.</text>
</comment>
<reference evidence="6 7" key="1">
    <citation type="submission" date="2019-11" db="EMBL/GenBank/DDBJ databases">
        <title>Agromyces kandeliae sp. nov., isolated from mangrove soil.</title>
        <authorList>
            <person name="Wang R."/>
        </authorList>
    </citation>
    <scope>NUCLEOTIDE SEQUENCE [LARGE SCALE GENOMIC DNA]</scope>
    <source>
        <strain evidence="6 7">JCM 11431</strain>
    </source>
</reference>